<dbReference type="GO" id="GO:0004035">
    <property type="term" value="F:alkaline phosphatase activity"/>
    <property type="evidence" value="ECO:0007669"/>
    <property type="project" value="TreeGrafter"/>
</dbReference>
<dbReference type="EMBL" id="PVBS01000001">
    <property type="protein sequence ID" value="PRD56100.1"/>
    <property type="molecule type" value="Genomic_DNA"/>
</dbReference>
<dbReference type="Gene3D" id="3.20.20.190">
    <property type="entry name" value="Phosphatidylinositol (PI) phosphodiesterase"/>
    <property type="match status" value="1"/>
</dbReference>
<reference evidence="5 6" key="1">
    <citation type="submission" date="2018-02" db="EMBL/GenBank/DDBJ databases">
        <title>The draft genome of Sphingobacterium gobiense H7.</title>
        <authorList>
            <person name="Li L."/>
            <person name="Liu L."/>
            <person name="Zhang X."/>
            <person name="Wang T."/>
            <person name="Liang L."/>
        </authorList>
    </citation>
    <scope>NUCLEOTIDE SEQUENCE [LARGE SCALE GENOMIC DNA]</scope>
    <source>
        <strain evidence="5 6">ACCC 05757</strain>
    </source>
</reference>
<comment type="cofactor">
    <cofactor evidence="3">
        <name>Zn(2+)</name>
        <dbReference type="ChEBI" id="CHEBI:29105"/>
    </cofactor>
    <text evidence="3">Binds 2 Zn(2+) ions.</text>
</comment>
<gene>
    <name evidence="5" type="ORF">C5749_02125</name>
</gene>
<feature type="active site" description="Phosphoserine intermediate" evidence="2">
    <location>
        <position position="341"/>
    </location>
</feature>
<dbReference type="PANTHER" id="PTHR11596">
    <property type="entry name" value="ALKALINE PHOSPHATASE"/>
    <property type="match status" value="1"/>
</dbReference>
<evidence type="ECO:0000313" key="6">
    <source>
        <dbReference type="Proteomes" id="UP000238642"/>
    </source>
</evidence>
<protein>
    <submittedName>
        <fullName evidence="5">Alkaline phosphatase</fullName>
    </submittedName>
</protein>
<feature type="binding site" evidence="3">
    <location>
        <position position="564"/>
    </location>
    <ligand>
        <name>Zn(2+)</name>
        <dbReference type="ChEBI" id="CHEBI:29105"/>
        <label>2</label>
    </ligand>
</feature>
<comment type="cofactor">
    <cofactor evidence="3">
        <name>Mg(2+)</name>
        <dbReference type="ChEBI" id="CHEBI:18420"/>
    </cofactor>
    <text evidence="3">Binds 1 Mg(2+) ion.</text>
</comment>
<dbReference type="GO" id="GO:0046872">
    <property type="term" value="F:metal ion binding"/>
    <property type="evidence" value="ECO:0007669"/>
    <property type="project" value="UniProtKB-KW"/>
</dbReference>
<dbReference type="InterPro" id="IPR039559">
    <property type="entry name" value="AIM6_PI-PLC-like_dom"/>
</dbReference>
<dbReference type="InterPro" id="IPR001952">
    <property type="entry name" value="Alkaline_phosphatase"/>
</dbReference>
<dbReference type="SUPFAM" id="SSF51695">
    <property type="entry name" value="PLC-like phosphodiesterases"/>
    <property type="match status" value="1"/>
</dbReference>
<dbReference type="GO" id="GO:0006629">
    <property type="term" value="P:lipid metabolic process"/>
    <property type="evidence" value="ECO:0007669"/>
    <property type="project" value="InterPro"/>
</dbReference>
<evidence type="ECO:0000313" key="5">
    <source>
        <dbReference type="EMBL" id="PRD56100.1"/>
    </source>
</evidence>
<dbReference type="Pfam" id="PF00245">
    <property type="entry name" value="Alk_phosphatase"/>
    <property type="match status" value="2"/>
</dbReference>
<keyword evidence="6" id="KW-1185">Reference proteome</keyword>
<comment type="similarity">
    <text evidence="4">Belongs to the alkaline phosphatase family.</text>
</comment>
<feature type="binding site" evidence="3">
    <location>
        <position position="300"/>
    </location>
    <ligand>
        <name>Mg(2+)</name>
        <dbReference type="ChEBI" id="CHEBI:18420"/>
    </ligand>
</feature>
<dbReference type="Gene3D" id="3.40.720.10">
    <property type="entry name" value="Alkaline Phosphatase, subunit A"/>
    <property type="match status" value="1"/>
</dbReference>
<dbReference type="AlphaFoldDB" id="A0A2S9JS71"/>
<name>A0A2S9JS71_9SPHI</name>
<evidence type="ECO:0000256" key="4">
    <source>
        <dbReference type="RuleBase" id="RU003946"/>
    </source>
</evidence>
<dbReference type="Proteomes" id="UP000238642">
    <property type="component" value="Unassembled WGS sequence"/>
</dbReference>
<feature type="binding site" evidence="3">
    <location>
        <position position="526"/>
    </location>
    <ligand>
        <name>Zn(2+)</name>
        <dbReference type="ChEBI" id="CHEBI:29105"/>
        <label>2</label>
    </ligand>
</feature>
<dbReference type="Pfam" id="PF13653">
    <property type="entry name" value="GDPD_2"/>
    <property type="match status" value="1"/>
</dbReference>
<dbReference type="CDD" id="cd16012">
    <property type="entry name" value="ALP"/>
    <property type="match status" value="1"/>
</dbReference>
<dbReference type="InterPro" id="IPR017946">
    <property type="entry name" value="PLC-like_Pdiesterase_TIM-brl"/>
</dbReference>
<dbReference type="InterPro" id="IPR017850">
    <property type="entry name" value="Alkaline_phosphatase_core_sf"/>
</dbReference>
<dbReference type="CDD" id="cd08577">
    <property type="entry name" value="PI-PLCc_GDPD_SF_unchar3"/>
    <property type="match status" value="1"/>
</dbReference>
<sequence>MKKTFLSAFVGAAIWIAVPTLAQVRPTGYLQNLHSHNDYTRNHPFSQAYGLGFGSIEVDLFLKDGELFVAHEYQEIAANRTFDKLYLEPILTAFADSEDGYLYPEKGQLQLLIDPKTDGQAVLKVLSEKIKPYRDLFDSKYNPKAVKIVVSGNRPAPDDFHLYDEIFFFDGELDKTYTAAQLERIGLFSAPFPRFSEWNGLGRLTHPDYRKVKTTVDSVHRLGKKIRFWAAPDTKTTWYEWIKMGIDYINTDQPMAAAAFIQAYPKNSYMNDDFYEPYLPRREENTFPERPKNIILLISDGAGMSQVWAAAMANKGQLNVLNMPYTGYLFTGSTDNYHTDSAAGGSALATGVKTKNRFIGVDTLGKAVSNIPDRLYEKQMVSGIISNDRVTGATPSAFYAHVDERNMSDSIAHNLLDSKLSLIVGGFHPVFTKADSALWKGLEEKGFEVQHGVAGIDRAAGERLLTFAADSADREWNKLDADQNSLRTGYRMIEDAFSPSVNFLKKRSENGFFLMVEGAKIDGGGHSNAMPFTVSEYLSFDRLVGQALQYADEDGETLVIVTSDHETGGLVLLDADKDNAHVLGEFATTDHTGIPVPLMAYGPGAELFQGFLDNADIAKRIYQVLNLPAESEL</sequence>
<evidence type="ECO:0000256" key="1">
    <source>
        <dbReference type="ARBA" id="ARBA00022553"/>
    </source>
</evidence>
<feature type="binding site" evidence="3">
    <location>
        <position position="565"/>
    </location>
    <ligand>
        <name>Zn(2+)</name>
        <dbReference type="ChEBI" id="CHEBI:29105"/>
        <label>2</label>
    </ligand>
</feature>
<dbReference type="RefSeq" id="WP_105722578.1">
    <property type="nucleotide sequence ID" value="NZ_PVBS01000001.1"/>
</dbReference>
<accession>A0A2S9JS71</accession>
<feature type="binding site" evidence="3">
    <location>
        <position position="300"/>
    </location>
    <ligand>
        <name>Zn(2+)</name>
        <dbReference type="ChEBI" id="CHEBI:29105"/>
        <label>2</label>
    </ligand>
</feature>
<proteinExistence type="inferred from homology"/>
<feature type="binding site" evidence="3">
    <location>
        <position position="517"/>
    </location>
    <ligand>
        <name>Mg(2+)</name>
        <dbReference type="ChEBI" id="CHEBI:18420"/>
    </ligand>
</feature>
<evidence type="ECO:0000256" key="2">
    <source>
        <dbReference type="PIRSR" id="PIRSR601952-1"/>
    </source>
</evidence>
<dbReference type="SUPFAM" id="SSF53649">
    <property type="entry name" value="Alkaline phosphatase-like"/>
    <property type="match status" value="1"/>
</dbReference>
<dbReference type="OrthoDB" id="9794455at2"/>
<dbReference type="GO" id="GO:0008081">
    <property type="term" value="F:phosphoric diester hydrolase activity"/>
    <property type="evidence" value="ECO:0007669"/>
    <property type="project" value="InterPro"/>
</dbReference>
<comment type="caution">
    <text evidence="5">The sequence shown here is derived from an EMBL/GenBank/DDBJ whole genome shotgun (WGS) entry which is preliminary data.</text>
</comment>
<keyword evidence="1" id="KW-0597">Phosphoprotein</keyword>
<feature type="binding site" evidence="3">
    <location>
        <position position="522"/>
    </location>
    <ligand>
        <name>Zn(2+)</name>
        <dbReference type="ChEBI" id="CHEBI:29105"/>
        <label>2</label>
    </ligand>
</feature>
<dbReference type="PRINTS" id="PR00113">
    <property type="entry name" value="ALKPHPHTASE"/>
</dbReference>
<keyword evidence="3" id="KW-0460">Magnesium</keyword>
<feature type="binding site" evidence="3">
    <location>
        <position position="394"/>
    </location>
    <ligand>
        <name>Mg(2+)</name>
        <dbReference type="ChEBI" id="CHEBI:18420"/>
    </ligand>
</feature>
<keyword evidence="3" id="KW-0862">Zinc</keyword>
<dbReference type="PANTHER" id="PTHR11596:SF5">
    <property type="entry name" value="ALKALINE PHOSPHATASE"/>
    <property type="match status" value="1"/>
</dbReference>
<evidence type="ECO:0000256" key="3">
    <source>
        <dbReference type="PIRSR" id="PIRSR601952-2"/>
    </source>
</evidence>
<organism evidence="5 6">
    <name type="scientific">Sphingobacterium gobiense</name>
    <dbReference type="NCBI Taxonomy" id="1382456"/>
    <lineage>
        <taxon>Bacteria</taxon>
        <taxon>Pseudomonadati</taxon>
        <taxon>Bacteroidota</taxon>
        <taxon>Sphingobacteriia</taxon>
        <taxon>Sphingobacteriales</taxon>
        <taxon>Sphingobacteriaceae</taxon>
        <taxon>Sphingobacterium</taxon>
    </lineage>
</organism>
<dbReference type="SMART" id="SM00098">
    <property type="entry name" value="alkPPc"/>
    <property type="match status" value="1"/>
</dbReference>
<keyword evidence="3" id="KW-0479">Metal-binding</keyword>